<evidence type="ECO:0000256" key="6">
    <source>
        <dbReference type="PIRSR" id="PIRSR000189-1"/>
    </source>
</evidence>
<proteinExistence type="inferred from homology"/>
<dbReference type="EMBL" id="FJOG01000017">
    <property type="protein sequence ID" value="CZR61190.1"/>
    <property type="molecule type" value="Genomic_DNA"/>
</dbReference>
<dbReference type="PANTHER" id="PTHR11530:SF11">
    <property type="entry name" value="D-ASPARTATE OXIDASE"/>
    <property type="match status" value="1"/>
</dbReference>
<dbReference type="GO" id="GO:0071949">
    <property type="term" value="F:FAD binding"/>
    <property type="evidence" value="ECO:0007669"/>
    <property type="project" value="InterPro"/>
</dbReference>
<comment type="cofactor">
    <cofactor evidence="1 6">
        <name>FAD</name>
        <dbReference type="ChEBI" id="CHEBI:57692"/>
    </cofactor>
</comment>
<keyword evidence="3" id="KW-0285">Flavoprotein</keyword>
<dbReference type="Proteomes" id="UP000184330">
    <property type="component" value="Unassembled WGS sequence"/>
</dbReference>
<dbReference type="PANTHER" id="PTHR11530">
    <property type="entry name" value="D-AMINO ACID OXIDASE"/>
    <property type="match status" value="1"/>
</dbReference>
<feature type="binding site" evidence="6">
    <location>
        <position position="300"/>
    </location>
    <ligand>
        <name>D-dopa</name>
        <dbReference type="ChEBI" id="CHEBI:149689"/>
    </ligand>
</feature>
<keyword evidence="4 6" id="KW-0274">FAD</keyword>
<dbReference type="STRING" id="576137.A0A1L7X840"/>
<organism evidence="8 9">
    <name type="scientific">Phialocephala subalpina</name>
    <dbReference type="NCBI Taxonomy" id="576137"/>
    <lineage>
        <taxon>Eukaryota</taxon>
        <taxon>Fungi</taxon>
        <taxon>Dikarya</taxon>
        <taxon>Ascomycota</taxon>
        <taxon>Pezizomycotina</taxon>
        <taxon>Leotiomycetes</taxon>
        <taxon>Helotiales</taxon>
        <taxon>Mollisiaceae</taxon>
        <taxon>Phialocephala</taxon>
        <taxon>Phialocephala fortinii species complex</taxon>
    </lineage>
</organism>
<evidence type="ECO:0000259" key="7">
    <source>
        <dbReference type="Pfam" id="PF01266"/>
    </source>
</evidence>
<dbReference type="SUPFAM" id="SSF54373">
    <property type="entry name" value="FAD-linked reductases, C-terminal domain"/>
    <property type="match status" value="1"/>
</dbReference>
<name>A0A1L7X840_9HELO</name>
<feature type="domain" description="FAD dependent oxidoreductase" evidence="7">
    <location>
        <begin position="5"/>
        <end position="313"/>
    </location>
</feature>
<comment type="similarity">
    <text evidence="2">Belongs to the DAMOX/DASOX family.</text>
</comment>
<feature type="binding site" evidence="6">
    <location>
        <position position="218"/>
    </location>
    <ligand>
        <name>D-dopa</name>
        <dbReference type="ChEBI" id="CHEBI:149689"/>
    </ligand>
</feature>
<evidence type="ECO:0000256" key="2">
    <source>
        <dbReference type="ARBA" id="ARBA00006730"/>
    </source>
</evidence>
<evidence type="ECO:0000256" key="1">
    <source>
        <dbReference type="ARBA" id="ARBA00001974"/>
    </source>
</evidence>
<evidence type="ECO:0000313" key="9">
    <source>
        <dbReference type="Proteomes" id="UP000184330"/>
    </source>
</evidence>
<dbReference type="AlphaFoldDB" id="A0A1L7X840"/>
<dbReference type="InterPro" id="IPR006076">
    <property type="entry name" value="FAD-dep_OxRdtase"/>
</dbReference>
<protein>
    <submittedName>
        <fullName evidence="8">Related to D-amino acid oxidase</fullName>
    </submittedName>
</protein>
<dbReference type="OrthoDB" id="2015447at2759"/>
<evidence type="ECO:0000313" key="8">
    <source>
        <dbReference type="EMBL" id="CZR61190.1"/>
    </source>
</evidence>
<dbReference type="PIRSF" id="PIRSF000189">
    <property type="entry name" value="D-aa_oxidase"/>
    <property type="match status" value="1"/>
</dbReference>
<dbReference type="Gene3D" id="3.40.50.720">
    <property type="entry name" value="NAD(P)-binding Rossmann-like Domain"/>
    <property type="match status" value="1"/>
</dbReference>
<evidence type="ECO:0000256" key="3">
    <source>
        <dbReference type="ARBA" id="ARBA00022630"/>
    </source>
</evidence>
<dbReference type="Pfam" id="PF01266">
    <property type="entry name" value="DAO"/>
    <property type="match status" value="1"/>
</dbReference>
<evidence type="ECO:0000256" key="4">
    <source>
        <dbReference type="ARBA" id="ARBA00022827"/>
    </source>
</evidence>
<dbReference type="InterPro" id="IPR023209">
    <property type="entry name" value="DAO"/>
</dbReference>
<dbReference type="SUPFAM" id="SSF51971">
    <property type="entry name" value="Nucleotide-binding domain"/>
    <property type="match status" value="1"/>
</dbReference>
<gene>
    <name evidence="8" type="ORF">PAC_11086</name>
</gene>
<reference evidence="8 9" key="1">
    <citation type="submission" date="2016-03" db="EMBL/GenBank/DDBJ databases">
        <authorList>
            <person name="Ploux O."/>
        </authorList>
    </citation>
    <scope>NUCLEOTIDE SEQUENCE [LARGE SCALE GENOMIC DNA]</scope>
    <source>
        <strain evidence="8 9">UAMH 11012</strain>
    </source>
</reference>
<keyword evidence="5" id="KW-0560">Oxidoreductase</keyword>
<dbReference type="GO" id="GO:0003884">
    <property type="term" value="F:D-amino-acid oxidase activity"/>
    <property type="evidence" value="ECO:0007669"/>
    <property type="project" value="InterPro"/>
</dbReference>
<dbReference type="Gene3D" id="3.30.9.10">
    <property type="entry name" value="D-Amino Acid Oxidase, subunit A, domain 2"/>
    <property type="match status" value="1"/>
</dbReference>
<dbReference type="GO" id="GO:0019478">
    <property type="term" value="P:D-amino acid catabolic process"/>
    <property type="evidence" value="ECO:0007669"/>
    <property type="project" value="TreeGrafter"/>
</dbReference>
<accession>A0A1L7X840</accession>
<dbReference type="GO" id="GO:0005737">
    <property type="term" value="C:cytoplasm"/>
    <property type="evidence" value="ECO:0007669"/>
    <property type="project" value="TreeGrafter"/>
</dbReference>
<keyword evidence="9" id="KW-1185">Reference proteome</keyword>
<feature type="binding site" evidence="6">
    <location>
        <position position="159"/>
    </location>
    <ligand>
        <name>FAD</name>
        <dbReference type="ChEBI" id="CHEBI:57692"/>
    </ligand>
</feature>
<sequence length="326" mass="35333">MAESVGIVGAGITGLAAAYVLSSKYNVTIVARDLPGDLGTNWASPWAGAVFHPQKHATKAQQEMQAKSFKFYWDLAQKDPSSGVKFYQMTEYRDDQSDDSNIWYKPLMPDYNVIPQADLPSGVTLGLKYSTVAMNPLLLLPWLKEKLVAKGVKFVRAEVKSIGEVRTIAKSKIIVNASGVGAKQLAGDESVGPVRGQTMFVKTDFSELVMMEGSEYTYIIPRAASGGVIIGGIKSDRVDAEVDIALKSDILRRVNRISKGAFKDVDLNAVTDIVGFRPGRKSGIRVEREGDVVHAYGVEGAGYIYSFGIAEAVKGLIEGKSFKAKL</sequence>
<feature type="binding site" evidence="6">
    <location>
        <position position="277"/>
    </location>
    <ligand>
        <name>D-dopa</name>
        <dbReference type="ChEBI" id="CHEBI:149689"/>
    </ligand>
</feature>
<evidence type="ECO:0000256" key="5">
    <source>
        <dbReference type="ARBA" id="ARBA00023002"/>
    </source>
</evidence>